<dbReference type="Proteomes" id="UP001364617">
    <property type="component" value="Unassembled WGS sequence"/>
</dbReference>
<dbReference type="InterPro" id="IPR051703">
    <property type="entry name" value="NF-kappa-B_Signaling_Reg"/>
</dbReference>
<evidence type="ECO:0000259" key="1">
    <source>
        <dbReference type="Pfam" id="PF09588"/>
    </source>
</evidence>
<dbReference type="PANTHER" id="PTHR46609">
    <property type="entry name" value="EXONUCLEASE, PHAGE-TYPE/RECB, C-TERMINAL DOMAIN-CONTAINING PROTEIN"/>
    <property type="match status" value="1"/>
</dbReference>
<dbReference type="AlphaFoldDB" id="A0AAN9DPG6"/>
<keyword evidence="3" id="KW-1185">Reference proteome</keyword>
<name>A0AAN9DPG6_9TELE</name>
<dbReference type="PANTHER" id="PTHR46609:SF7">
    <property type="match status" value="1"/>
</dbReference>
<comment type="caution">
    <text evidence="2">The sequence shown here is derived from an EMBL/GenBank/DDBJ whole genome shotgun (WGS) entry which is preliminary data.</text>
</comment>
<dbReference type="Pfam" id="PF09588">
    <property type="entry name" value="YqaJ"/>
    <property type="match status" value="1"/>
</dbReference>
<dbReference type="SUPFAM" id="SSF52980">
    <property type="entry name" value="Restriction endonuclease-like"/>
    <property type="match status" value="1"/>
</dbReference>
<dbReference type="GO" id="GO:0006281">
    <property type="term" value="P:DNA repair"/>
    <property type="evidence" value="ECO:0007669"/>
    <property type="project" value="UniProtKB-ARBA"/>
</dbReference>
<dbReference type="Gene3D" id="3.90.320.10">
    <property type="match status" value="1"/>
</dbReference>
<dbReference type="InterPro" id="IPR011335">
    <property type="entry name" value="Restrct_endonuc-II-like"/>
</dbReference>
<dbReference type="EMBL" id="JAYKXH010000001">
    <property type="protein sequence ID" value="KAK7177205.1"/>
    <property type="molecule type" value="Genomic_DNA"/>
</dbReference>
<dbReference type="InterPro" id="IPR019080">
    <property type="entry name" value="YqaJ_viral_recombinase"/>
</dbReference>
<evidence type="ECO:0000313" key="3">
    <source>
        <dbReference type="Proteomes" id="UP001364617"/>
    </source>
</evidence>
<proteinExistence type="predicted"/>
<evidence type="ECO:0000313" key="2">
    <source>
        <dbReference type="EMBL" id="KAK7177205.1"/>
    </source>
</evidence>
<feature type="domain" description="YqaJ viral recombinase" evidence="1">
    <location>
        <begin position="213"/>
        <end position="297"/>
    </location>
</feature>
<gene>
    <name evidence="2" type="ORF">R3I93_001249</name>
</gene>
<reference evidence="2 3" key="1">
    <citation type="submission" date="2024-02" db="EMBL/GenBank/DDBJ databases">
        <title>Chromosome-level genome assembly of the Eurasian Minnow (Phoxinus phoxinus).</title>
        <authorList>
            <person name="Oriowo T.O."/>
            <person name="Martin S."/>
            <person name="Stange M."/>
            <person name="Chrysostomakis Y."/>
            <person name="Brown T."/>
            <person name="Winkler S."/>
            <person name="Kukowka S."/>
            <person name="Myers E.W."/>
            <person name="Bohne A."/>
        </authorList>
    </citation>
    <scope>NUCLEOTIDE SEQUENCE [LARGE SCALE GENOMIC DNA]</scope>
    <source>
        <strain evidence="2">ZFMK-TIS-60720</strain>
        <tissue evidence="2">Whole Organism</tissue>
    </source>
</reference>
<accession>A0AAN9DPG6</accession>
<sequence length="297" mass="32809">MFHWRQKRLFVFLPICAAGKGLCNHLTALLYQTAYYVQLNLQSVPPPLACTSEPQRWHRPRTQGVHPEAVSELVVLNPKSVGKTGIKSTLYRAYTGPLPDPDVLASDTKLSPIHPRPLLAHVLEGMSRIELVPSQFGPVLHGSPLSYQCPLIAADVPVVNFPPLPVLGYQFGCNFKYVPAHHQSLHLESIKVTHCYACQIEEATRLQSKCTPWGQMRQSRVTASRFREVCHVVGDSAGQSLVLRIIKGTRQTSAMKRGLELEPDILRKYSETASVSVLPCGFIINPEAPHLGASPDG</sequence>
<protein>
    <recommendedName>
        <fullName evidence="1">YqaJ viral recombinase domain-containing protein</fullName>
    </recommendedName>
</protein>
<dbReference type="InterPro" id="IPR011604">
    <property type="entry name" value="PDDEXK-like_dom_sf"/>
</dbReference>
<organism evidence="2 3">
    <name type="scientific">Phoxinus phoxinus</name>
    <name type="common">Eurasian minnow</name>
    <dbReference type="NCBI Taxonomy" id="58324"/>
    <lineage>
        <taxon>Eukaryota</taxon>
        <taxon>Metazoa</taxon>
        <taxon>Chordata</taxon>
        <taxon>Craniata</taxon>
        <taxon>Vertebrata</taxon>
        <taxon>Euteleostomi</taxon>
        <taxon>Actinopterygii</taxon>
        <taxon>Neopterygii</taxon>
        <taxon>Teleostei</taxon>
        <taxon>Ostariophysi</taxon>
        <taxon>Cypriniformes</taxon>
        <taxon>Leuciscidae</taxon>
        <taxon>Phoxininae</taxon>
        <taxon>Phoxinus</taxon>
    </lineage>
</organism>
<dbReference type="CDD" id="cd22343">
    <property type="entry name" value="PDDEXK_lambda_exonuclease-like"/>
    <property type="match status" value="1"/>
</dbReference>